<protein>
    <submittedName>
        <fullName evidence="1">Uncharacterized protein</fullName>
    </submittedName>
</protein>
<dbReference type="Proteomes" id="UP000193067">
    <property type="component" value="Unassembled WGS sequence"/>
</dbReference>
<proteinExistence type="predicted"/>
<evidence type="ECO:0000313" key="1">
    <source>
        <dbReference type="EMBL" id="OSC97947.1"/>
    </source>
</evidence>
<sequence length="547" mass="62272">MQHTSAHPPDESTSSRRNPRVKSLFVRIRSKLRRPKLQEPTAEPSKVLLPFIPPEVWGIIIQHACLYHHDPLDTSHELSFLESPSTQLATYRDSMHTKKNLSLVSKQWNALARVFLYEFVWISRAAQAKALARTLLMEYVENLPSSGKFIRRLHIETPALERCAPADLRTILDYSPHLYIYSDHHSVQRSMLEDAPDPRCSPEEILKLIAHPKIRRLSWTNYYDDVPFELRMAPLGSNLTTRLEYLELSTRPSSLPNLSTILSGSSSSSSNQFEHLQMNVQLPALRALKVSLDNNTFAVLAPWDMPSLTHLSVMSSDFSYTGEGFSRFFQAHGAKLVQLELGHSSSALEEYYLTTPQHLLVLQQQQTQPSVPLAEWCPNLREFICSADAEWHWQSPDWIAPHILLPAHPKVELIGIRDIDTRLLEDPLTPLHAHQFSADGSTSTSTMDDALFDALMCADADTPCFPLFEQISSLLRRDAFPALRFVRDLSAESDRLRTARPHPRVLQFWRKVVARCAEHGVWFEDCRGVNITQRALRRATLVGDARA</sequence>
<keyword evidence="2" id="KW-1185">Reference proteome</keyword>
<name>A0A1Y2IA04_TRAC3</name>
<dbReference type="AlphaFoldDB" id="A0A1Y2IA04"/>
<evidence type="ECO:0000313" key="2">
    <source>
        <dbReference type="Proteomes" id="UP000193067"/>
    </source>
</evidence>
<dbReference type="OrthoDB" id="3258324at2759"/>
<accession>A0A1Y2IA04</accession>
<organism evidence="1 2">
    <name type="scientific">Trametes coccinea (strain BRFM310)</name>
    <name type="common">Pycnoporus coccineus</name>
    <dbReference type="NCBI Taxonomy" id="1353009"/>
    <lineage>
        <taxon>Eukaryota</taxon>
        <taxon>Fungi</taxon>
        <taxon>Dikarya</taxon>
        <taxon>Basidiomycota</taxon>
        <taxon>Agaricomycotina</taxon>
        <taxon>Agaricomycetes</taxon>
        <taxon>Polyporales</taxon>
        <taxon>Polyporaceae</taxon>
        <taxon>Trametes</taxon>
    </lineage>
</organism>
<reference evidence="1 2" key="1">
    <citation type="journal article" date="2015" name="Biotechnol. Biofuels">
        <title>Enhanced degradation of softwood versus hardwood by the white-rot fungus Pycnoporus coccineus.</title>
        <authorList>
            <person name="Couturier M."/>
            <person name="Navarro D."/>
            <person name="Chevret D."/>
            <person name="Henrissat B."/>
            <person name="Piumi F."/>
            <person name="Ruiz-Duenas F.J."/>
            <person name="Martinez A.T."/>
            <person name="Grigoriev I.V."/>
            <person name="Riley R."/>
            <person name="Lipzen A."/>
            <person name="Berrin J.G."/>
            <person name="Master E.R."/>
            <person name="Rosso M.N."/>
        </authorList>
    </citation>
    <scope>NUCLEOTIDE SEQUENCE [LARGE SCALE GENOMIC DNA]</scope>
    <source>
        <strain evidence="1 2">BRFM310</strain>
    </source>
</reference>
<gene>
    <name evidence="1" type="ORF">PYCCODRAFT_1447737</name>
</gene>
<dbReference type="EMBL" id="KZ084144">
    <property type="protein sequence ID" value="OSC97947.1"/>
    <property type="molecule type" value="Genomic_DNA"/>
</dbReference>